<comment type="subcellular location">
    <subcellularLocation>
        <location evidence="1">Membrane</location>
        <topology evidence="1">Multi-pass membrane protein</topology>
    </subcellularLocation>
</comment>
<dbReference type="STRING" id="338969.Rfer_0415"/>
<dbReference type="PANTHER" id="PTHR43469">
    <property type="entry name" value="DISULFIDE FORMATION PROTEIN-RELATED"/>
    <property type="match status" value="1"/>
</dbReference>
<evidence type="ECO:0000256" key="7">
    <source>
        <dbReference type="ARBA" id="ARBA00023002"/>
    </source>
</evidence>
<dbReference type="HOGENOM" id="CLU_128688_0_0_4"/>
<keyword evidence="6 12" id="KW-1133">Transmembrane helix</keyword>
<dbReference type="InterPro" id="IPR012187">
    <property type="entry name" value="Disulphide_bond_form_BdbC"/>
</dbReference>
<keyword evidence="10" id="KW-0143">Chaperone</keyword>
<dbReference type="AlphaFoldDB" id="Q221Y4"/>
<dbReference type="OrthoDB" id="158402at2"/>
<evidence type="ECO:0000313" key="13">
    <source>
        <dbReference type="EMBL" id="ABD68169.1"/>
    </source>
</evidence>
<proteinExistence type="inferred from homology"/>
<evidence type="ECO:0000256" key="5">
    <source>
        <dbReference type="ARBA" id="ARBA00022982"/>
    </source>
</evidence>
<protein>
    <submittedName>
        <fullName evidence="13">Disulphide bond formation protein DsbB</fullName>
    </submittedName>
</protein>
<dbReference type="SUPFAM" id="SSF158442">
    <property type="entry name" value="DsbB-like"/>
    <property type="match status" value="1"/>
</dbReference>
<keyword evidence="3" id="KW-0813">Transport</keyword>
<feature type="transmembrane region" description="Helical" evidence="12">
    <location>
        <begin position="66"/>
        <end position="89"/>
    </location>
</feature>
<dbReference type="KEGG" id="rfr:Rfer_0415"/>
<evidence type="ECO:0000256" key="12">
    <source>
        <dbReference type="SAM" id="Phobius"/>
    </source>
</evidence>
<sequence length="139" mass="15331">MKTSPWTLVFGAWLIAAMATLGALFMSEIMGFAPCVLCWYQRIFMFPLVFILAAGLFPFDPKVLRYALPLAAVGLLVAGFHLLLVAGYIPENLAPCRQGIPCSTVQVQWLGFITIPLLSFFAFLVVNALLITTYLKTPK</sequence>
<dbReference type="Gene3D" id="1.20.1550.10">
    <property type="entry name" value="DsbB-like"/>
    <property type="match status" value="1"/>
</dbReference>
<organism evidence="13 14">
    <name type="scientific">Albidiferax ferrireducens (strain ATCC BAA-621 / DSM 15236 / T118)</name>
    <name type="common">Rhodoferax ferrireducens</name>
    <dbReference type="NCBI Taxonomy" id="338969"/>
    <lineage>
        <taxon>Bacteria</taxon>
        <taxon>Pseudomonadati</taxon>
        <taxon>Pseudomonadota</taxon>
        <taxon>Betaproteobacteria</taxon>
        <taxon>Burkholderiales</taxon>
        <taxon>Comamonadaceae</taxon>
        <taxon>Rhodoferax</taxon>
    </lineage>
</organism>
<feature type="transmembrane region" description="Helical" evidence="12">
    <location>
        <begin position="39"/>
        <end position="59"/>
    </location>
</feature>
<keyword evidence="8 12" id="KW-0472">Membrane</keyword>
<evidence type="ECO:0000256" key="11">
    <source>
        <dbReference type="ARBA" id="ARBA00023284"/>
    </source>
</evidence>
<accession>Q221Y4</accession>
<dbReference type="Pfam" id="PF02600">
    <property type="entry name" value="DsbB"/>
    <property type="match status" value="1"/>
</dbReference>
<evidence type="ECO:0000256" key="6">
    <source>
        <dbReference type="ARBA" id="ARBA00022989"/>
    </source>
</evidence>
<dbReference type="InterPro" id="IPR023380">
    <property type="entry name" value="DsbB-like_sf"/>
</dbReference>
<keyword evidence="11" id="KW-0676">Redox-active center</keyword>
<evidence type="ECO:0000313" key="14">
    <source>
        <dbReference type="Proteomes" id="UP000008332"/>
    </source>
</evidence>
<reference evidence="14" key="1">
    <citation type="submission" date="2006-02" db="EMBL/GenBank/DDBJ databases">
        <title>Complete sequence of chromosome of Rhodoferax ferrireducens DSM 15236.</title>
        <authorList>
            <person name="Copeland A."/>
            <person name="Lucas S."/>
            <person name="Lapidus A."/>
            <person name="Barry K."/>
            <person name="Detter J.C."/>
            <person name="Glavina del Rio T."/>
            <person name="Hammon N."/>
            <person name="Israni S."/>
            <person name="Pitluck S."/>
            <person name="Brettin T."/>
            <person name="Bruce D."/>
            <person name="Han C."/>
            <person name="Tapia R."/>
            <person name="Gilna P."/>
            <person name="Kiss H."/>
            <person name="Schmutz J."/>
            <person name="Larimer F."/>
            <person name="Land M."/>
            <person name="Kyrpides N."/>
            <person name="Ivanova N."/>
            <person name="Richardson P."/>
        </authorList>
    </citation>
    <scope>NUCLEOTIDE SEQUENCE [LARGE SCALE GENOMIC DNA]</scope>
    <source>
        <strain evidence="14">ATCC BAA-621 / DSM 15236 / T118</strain>
    </source>
</reference>
<dbReference type="Proteomes" id="UP000008332">
    <property type="component" value="Chromosome"/>
</dbReference>
<keyword evidence="7" id="KW-0560">Oxidoreductase</keyword>
<dbReference type="eggNOG" id="COG1495">
    <property type="taxonomic scope" value="Bacteria"/>
</dbReference>
<evidence type="ECO:0000256" key="10">
    <source>
        <dbReference type="ARBA" id="ARBA00023186"/>
    </source>
</evidence>
<name>Q221Y4_ALBFT</name>
<evidence type="ECO:0000256" key="8">
    <source>
        <dbReference type="ARBA" id="ARBA00023136"/>
    </source>
</evidence>
<dbReference type="HAMAP" id="MF_00287">
    <property type="entry name" value="BdbC"/>
    <property type="match status" value="1"/>
</dbReference>
<dbReference type="GO" id="GO:0016020">
    <property type="term" value="C:membrane"/>
    <property type="evidence" value="ECO:0007669"/>
    <property type="project" value="UniProtKB-SubCell"/>
</dbReference>
<dbReference type="PANTHER" id="PTHR43469:SF1">
    <property type="entry name" value="SPBETA PROPHAGE-DERIVED DISULFIDE BOND FORMATION PROTEIN B"/>
    <property type="match status" value="1"/>
</dbReference>
<evidence type="ECO:0000256" key="2">
    <source>
        <dbReference type="ARBA" id="ARBA00007602"/>
    </source>
</evidence>
<dbReference type="InterPro" id="IPR003752">
    <property type="entry name" value="DiS_bond_form_DsbB/BdbC"/>
</dbReference>
<keyword evidence="5" id="KW-0249">Electron transport</keyword>
<feature type="transmembrane region" description="Helical" evidence="12">
    <location>
        <begin position="7"/>
        <end position="27"/>
    </location>
</feature>
<comment type="similarity">
    <text evidence="2">Belongs to the DsbB family. BdbC subfamily.</text>
</comment>
<evidence type="ECO:0000256" key="3">
    <source>
        <dbReference type="ARBA" id="ARBA00022448"/>
    </source>
</evidence>
<dbReference type="GO" id="GO:0015035">
    <property type="term" value="F:protein-disulfide reductase activity"/>
    <property type="evidence" value="ECO:0007669"/>
    <property type="project" value="InterPro"/>
</dbReference>
<dbReference type="GO" id="GO:0006457">
    <property type="term" value="P:protein folding"/>
    <property type="evidence" value="ECO:0007669"/>
    <property type="project" value="InterPro"/>
</dbReference>
<feature type="transmembrane region" description="Helical" evidence="12">
    <location>
        <begin position="109"/>
        <end position="135"/>
    </location>
</feature>
<dbReference type="RefSeq" id="WP_011462742.1">
    <property type="nucleotide sequence ID" value="NC_007908.1"/>
</dbReference>
<gene>
    <name evidence="13" type="ordered locus">Rfer_0415</name>
</gene>
<keyword evidence="9" id="KW-1015">Disulfide bond</keyword>
<dbReference type="EMBL" id="CP000267">
    <property type="protein sequence ID" value="ABD68169.1"/>
    <property type="molecule type" value="Genomic_DNA"/>
</dbReference>
<evidence type="ECO:0000256" key="1">
    <source>
        <dbReference type="ARBA" id="ARBA00004141"/>
    </source>
</evidence>
<evidence type="ECO:0000256" key="4">
    <source>
        <dbReference type="ARBA" id="ARBA00022692"/>
    </source>
</evidence>
<dbReference type="PIRSF" id="PIRSF036659">
    <property type="entry name" value="BdbC"/>
    <property type="match status" value="1"/>
</dbReference>
<keyword evidence="14" id="KW-1185">Reference proteome</keyword>
<keyword evidence="4 12" id="KW-0812">Transmembrane</keyword>
<evidence type="ECO:0000256" key="9">
    <source>
        <dbReference type="ARBA" id="ARBA00023157"/>
    </source>
</evidence>